<gene>
    <name evidence="5" type="primary">RBCS</name>
    <name evidence="10" type="ORF">TCHU04912_LOCUS11295</name>
</gene>
<feature type="signal peptide" evidence="8">
    <location>
        <begin position="1"/>
        <end position="16"/>
    </location>
</feature>
<evidence type="ECO:0000256" key="3">
    <source>
        <dbReference type="ARBA" id="ARBA00023238"/>
    </source>
</evidence>
<feature type="compositionally biased region" description="Low complexity" evidence="7">
    <location>
        <begin position="162"/>
        <end position="182"/>
    </location>
</feature>
<dbReference type="GO" id="GO:0019253">
    <property type="term" value="P:reductive pentose-phosphate cycle"/>
    <property type="evidence" value="ECO:0007669"/>
    <property type="project" value="UniProtKB-UniRule"/>
</dbReference>
<accession>A0A7S1SU81</accession>
<dbReference type="GO" id="GO:0009507">
    <property type="term" value="C:chloroplast"/>
    <property type="evidence" value="ECO:0007669"/>
    <property type="project" value="UniProtKB-SubCell"/>
</dbReference>
<keyword evidence="3 5" id="KW-0601">Photorespiration</keyword>
<feature type="chain" id="PRO_5030641121" description="Ribulose bisphosphate carboxylase small subunit, chloroplastic" evidence="8">
    <location>
        <begin position="17"/>
        <end position="205"/>
    </location>
</feature>
<keyword evidence="5 6" id="KW-0934">Plastid</keyword>
<feature type="compositionally biased region" description="Pro residues" evidence="7">
    <location>
        <begin position="183"/>
        <end position="199"/>
    </location>
</feature>
<keyword evidence="2 5" id="KW-0113">Calvin cycle</keyword>
<feature type="domain" description="Ribulose bisphosphate carboxylase small subunit" evidence="9">
    <location>
        <begin position="38"/>
        <end position="153"/>
    </location>
</feature>
<evidence type="ECO:0000256" key="5">
    <source>
        <dbReference type="HAMAP-Rule" id="MF_00860"/>
    </source>
</evidence>
<dbReference type="InterPro" id="IPR036385">
    <property type="entry name" value="RuBisCO_ssu_sf"/>
</dbReference>
<evidence type="ECO:0000256" key="4">
    <source>
        <dbReference type="ARBA" id="ARBA00023300"/>
    </source>
</evidence>
<comment type="subunit">
    <text evidence="5 6">Heterohexadecamer of 8 large and 8 small subunits.</text>
</comment>
<protein>
    <recommendedName>
        <fullName evidence="5">Ribulose bisphosphate carboxylase small subunit, chloroplastic</fullName>
        <shortName evidence="5">RuBisCO small subunit</shortName>
    </recommendedName>
</protein>
<dbReference type="GO" id="GO:0009853">
    <property type="term" value="P:photorespiration"/>
    <property type="evidence" value="ECO:0007669"/>
    <property type="project" value="UniProtKB-UniRule"/>
</dbReference>
<dbReference type="InterPro" id="IPR024681">
    <property type="entry name" value="RuBisCO_ssu"/>
</dbReference>
<dbReference type="HAMAP" id="MF_00859">
    <property type="entry name" value="RuBisCO_S_bact"/>
    <property type="match status" value="1"/>
</dbReference>
<dbReference type="Gene3D" id="3.30.190.10">
    <property type="entry name" value="Ribulose bisphosphate carboxylase, small subunit"/>
    <property type="match status" value="1"/>
</dbReference>
<comment type="subcellular location">
    <subcellularLocation>
        <location evidence="5">Plastid</location>
        <location evidence="5">Chloroplast</location>
    </subcellularLocation>
</comment>
<keyword evidence="4 5" id="KW-0120">Carbon dioxide fixation</keyword>
<evidence type="ECO:0000259" key="9">
    <source>
        <dbReference type="SMART" id="SM00961"/>
    </source>
</evidence>
<comment type="miscellaneous">
    <text evidence="5">The basic functional RuBisCO is composed of a large chain homodimer in a 'head-to-tail' conformation. In form I RuBisCO this homodimer is arranged in a barrel-like tetramer with the small subunits forming a tetrameric 'cap' on each end of the 'barrel'.</text>
</comment>
<proteinExistence type="inferred from homology"/>
<evidence type="ECO:0000313" key="10">
    <source>
        <dbReference type="EMBL" id="CAD9209057.1"/>
    </source>
</evidence>
<dbReference type="SMART" id="SM00961">
    <property type="entry name" value="RuBisCO_small"/>
    <property type="match status" value="1"/>
</dbReference>
<evidence type="ECO:0000256" key="1">
    <source>
        <dbReference type="ARBA" id="ARBA00022531"/>
    </source>
</evidence>
<evidence type="ECO:0000256" key="8">
    <source>
        <dbReference type="SAM" id="SignalP"/>
    </source>
</evidence>
<dbReference type="SUPFAM" id="SSF55239">
    <property type="entry name" value="RuBisCO, small subunit"/>
    <property type="match status" value="1"/>
</dbReference>
<evidence type="ECO:0000256" key="2">
    <source>
        <dbReference type="ARBA" id="ARBA00022567"/>
    </source>
</evidence>
<name>A0A7S1SU81_9CHLO</name>
<keyword evidence="8" id="KW-0732">Signal</keyword>
<reference evidence="10" key="1">
    <citation type="submission" date="2021-01" db="EMBL/GenBank/DDBJ databases">
        <authorList>
            <person name="Corre E."/>
            <person name="Pelletier E."/>
            <person name="Niang G."/>
            <person name="Scheremetjew M."/>
            <person name="Finn R."/>
            <person name="Kale V."/>
            <person name="Holt S."/>
            <person name="Cochrane G."/>
            <person name="Meng A."/>
            <person name="Brown T."/>
            <person name="Cohen L."/>
        </authorList>
    </citation>
    <scope>NUCLEOTIDE SEQUENCE</scope>
    <source>
        <strain evidence="10">PLY429</strain>
    </source>
</reference>
<dbReference type="AlphaFoldDB" id="A0A7S1SU81"/>
<evidence type="ECO:0000256" key="6">
    <source>
        <dbReference type="RuleBase" id="RU003627"/>
    </source>
</evidence>
<dbReference type="Pfam" id="PF00101">
    <property type="entry name" value="RuBisCO_small"/>
    <property type="match status" value="1"/>
</dbReference>
<dbReference type="PANTHER" id="PTHR31262:SF0">
    <property type="entry name" value="RIBULOSE BISPHOSPHATE CARBOXYLASE SMALL SUBUNIT, CHLOROPLASTIC 1"/>
    <property type="match status" value="1"/>
</dbReference>
<organism evidence="10">
    <name type="scientific">Tetraselmis chuii</name>
    <dbReference type="NCBI Taxonomy" id="63592"/>
    <lineage>
        <taxon>Eukaryota</taxon>
        <taxon>Viridiplantae</taxon>
        <taxon>Chlorophyta</taxon>
        <taxon>core chlorophytes</taxon>
        <taxon>Chlorodendrophyceae</taxon>
        <taxon>Chlorodendrales</taxon>
        <taxon>Chlorodendraceae</taxon>
        <taxon>Tetraselmis</taxon>
    </lineage>
</organism>
<comment type="similarity">
    <text evidence="5 6">Belongs to the RuBisCO small chain family.</text>
</comment>
<keyword evidence="5" id="KW-0150">Chloroplast</keyword>
<dbReference type="PRINTS" id="PR00152">
    <property type="entry name" value="RUBISCOSMALL"/>
</dbReference>
<dbReference type="CDD" id="cd03527">
    <property type="entry name" value="RuBisCO_small"/>
    <property type="match status" value="1"/>
</dbReference>
<dbReference type="EMBL" id="HBGG01021720">
    <property type="protein sequence ID" value="CAD9209057.1"/>
    <property type="molecule type" value="Transcribed_RNA"/>
</dbReference>
<evidence type="ECO:0000256" key="7">
    <source>
        <dbReference type="SAM" id="MobiDB-lite"/>
    </source>
</evidence>
<keyword evidence="1 5" id="KW-0602">Photosynthesis</keyword>
<dbReference type="InterPro" id="IPR000894">
    <property type="entry name" value="RuBisCO_ssu_dom"/>
</dbReference>
<dbReference type="PANTHER" id="PTHR31262">
    <property type="entry name" value="RIBULOSE BISPHOSPHATE CARBOXYLASE SMALL CHAIN 1, CHLOROPLASTIC"/>
    <property type="match status" value="1"/>
</dbReference>
<feature type="region of interest" description="Disordered" evidence="7">
    <location>
        <begin position="162"/>
        <end position="205"/>
    </location>
</feature>
<sequence length="205" mass="22601">MAAICASLSAATAVKAVSVTNAPATRQMLVWNPIGNTMYETFSFLPPLSEGEIARQVDYIIGNGWAPCLEVSPEETSKTTDVFASRINCSTACYYDNRYWTMWKLPMFGCNNSGEVLSEIKAARSAFPQCYIRVSAFDSDRQVQMVSFLVQRISSALPIEQRSVGQRQGQPQQQSYQQAPPSYGAPPPPPPGYGAPPPQQQNYSW</sequence>
<dbReference type="GO" id="GO:0016984">
    <property type="term" value="F:ribulose-bisphosphate carboxylase activity"/>
    <property type="evidence" value="ECO:0007669"/>
    <property type="project" value="UniProtKB-UniRule"/>
</dbReference>
<comment type="function">
    <text evidence="5 6">RuBisCO catalyzes two reactions: the carboxylation of D-ribulose 1,5-bisphosphate, the primary event in carbon dioxide fixation, as well as the oxidative fragmentation of the pentose substrate. Both reactions occur simultaneously and in competition at the same active site. Although the small subunit is not catalytic it is essential for maximal activity.</text>
</comment>